<dbReference type="RefSeq" id="WP_278228452.1">
    <property type="nucleotide sequence ID" value="NZ_JAOWLV010000007.1"/>
</dbReference>
<evidence type="ECO:0000313" key="2">
    <source>
        <dbReference type="EMBL" id="MDG4977323.1"/>
    </source>
</evidence>
<keyword evidence="1" id="KW-0812">Transmembrane</keyword>
<organism evidence="2 3">
    <name type="scientific">Lactococcus lactis</name>
    <dbReference type="NCBI Taxonomy" id="1358"/>
    <lineage>
        <taxon>Bacteria</taxon>
        <taxon>Bacillati</taxon>
        <taxon>Bacillota</taxon>
        <taxon>Bacilli</taxon>
        <taxon>Lactobacillales</taxon>
        <taxon>Streptococcaceae</taxon>
        <taxon>Lactococcus</taxon>
    </lineage>
</organism>
<evidence type="ECO:0000256" key="1">
    <source>
        <dbReference type="SAM" id="Phobius"/>
    </source>
</evidence>
<feature type="transmembrane region" description="Helical" evidence="1">
    <location>
        <begin position="195"/>
        <end position="216"/>
    </location>
</feature>
<feature type="transmembrane region" description="Helical" evidence="1">
    <location>
        <begin position="236"/>
        <end position="254"/>
    </location>
</feature>
<reference evidence="2" key="2">
    <citation type="journal article" date="2023" name="Food Microbiol.">
        <title>Evaluation of the fermentation potential of lactic acid bacteria isolated from herbs, fruits and vegetables as starter cultures in nut-based milk alternatives.</title>
        <authorList>
            <person name="Huang W."/>
            <person name="Dong A."/>
            <person name="Pham H.T."/>
            <person name="Zhou C."/>
            <person name="Huo Z."/>
            <person name="Watjen A.P."/>
            <person name="Prakash S."/>
            <person name="Bang-Berthelsen C.H."/>
            <person name="Turner M.S."/>
        </authorList>
    </citation>
    <scope>NUCLEOTIDE SEQUENCE</scope>
    <source>
        <strain evidence="2">54</strain>
    </source>
</reference>
<comment type="caution">
    <text evidence="2">The sequence shown here is derived from an EMBL/GenBank/DDBJ whole genome shotgun (WGS) entry which is preliminary data.</text>
</comment>
<sequence length="260" mass="29615">MKSILYRVAHRRQFYLLVTVNVILGVSGLFTSGIFGDFPQSNYLFYPVSVYSFPMIVTPFPSSVIFKFLFPLLVCIAVGDLVAEDINSGYIKSFIAHSNLKNYLTQNMLVSFIVGGIVGMLPAIINFISLLYFVPHTPLNQFYSMFLVNHQEFLPSLYYSHPLLYLLVRFIFIFIFGGALSLLATTLAFRGKNRYVAIVTPMFIVMAIDMVIQFMAPDRFTLSSQYIGTENIRMTGIVFVLFIFMFAIFTRISGIKKHEI</sequence>
<dbReference type="EMBL" id="JAOWLV010000007">
    <property type="protein sequence ID" value="MDG4977323.1"/>
    <property type="molecule type" value="Genomic_DNA"/>
</dbReference>
<feature type="transmembrane region" description="Helical" evidence="1">
    <location>
        <begin position="64"/>
        <end position="83"/>
    </location>
</feature>
<accession>A0AAP3Z2R5</accession>
<dbReference type="AlphaFoldDB" id="A0AAP3Z2R5"/>
<gene>
    <name evidence="2" type="ORF">OGZ50_11340</name>
</gene>
<keyword evidence="1" id="KW-0472">Membrane</keyword>
<feature type="transmembrane region" description="Helical" evidence="1">
    <location>
        <begin position="163"/>
        <end position="183"/>
    </location>
</feature>
<protein>
    <submittedName>
        <fullName evidence="2">Uncharacterized protein</fullName>
    </submittedName>
</protein>
<keyword evidence="1" id="KW-1133">Transmembrane helix</keyword>
<proteinExistence type="predicted"/>
<dbReference type="Proteomes" id="UP001152598">
    <property type="component" value="Unassembled WGS sequence"/>
</dbReference>
<reference evidence="2" key="1">
    <citation type="submission" date="2022-10" db="EMBL/GenBank/DDBJ databases">
        <authorList>
            <person name="Turner M.S."/>
            <person name="Huang W."/>
        </authorList>
    </citation>
    <scope>NUCLEOTIDE SEQUENCE</scope>
    <source>
        <strain evidence="2">54</strain>
    </source>
</reference>
<feature type="transmembrane region" description="Helical" evidence="1">
    <location>
        <begin position="14"/>
        <end position="35"/>
    </location>
</feature>
<name>A0AAP3Z2R5_9LACT</name>
<evidence type="ECO:0000313" key="3">
    <source>
        <dbReference type="Proteomes" id="UP001152598"/>
    </source>
</evidence>
<feature type="transmembrane region" description="Helical" evidence="1">
    <location>
        <begin position="109"/>
        <end position="134"/>
    </location>
</feature>